<name>S7WAF7_SPRLO</name>
<proteinExistence type="predicted"/>
<evidence type="ECO:0000313" key="3">
    <source>
        <dbReference type="EMBL" id="EPR78712.1"/>
    </source>
</evidence>
<dbReference type="EMBL" id="ATCN01000594">
    <property type="protein sequence ID" value="EPR78712.1"/>
    <property type="molecule type" value="Genomic_DNA"/>
</dbReference>
<accession>S7WAF7</accession>
<dbReference type="FunCoup" id="S7WAF7">
    <property type="interactions" value="144"/>
</dbReference>
<dbReference type="InParanoid" id="S7WAF7"/>
<comment type="caution">
    <text evidence="3">The sequence shown here is derived from an EMBL/GenBank/DDBJ whole genome shotgun (WGS) entry which is preliminary data.</text>
</comment>
<organism evidence="3 4">
    <name type="scientific">Spraguea lophii (strain 42_110)</name>
    <name type="common">Microsporidian parasite</name>
    <dbReference type="NCBI Taxonomy" id="1358809"/>
    <lineage>
        <taxon>Eukaryota</taxon>
        <taxon>Fungi</taxon>
        <taxon>Fungi incertae sedis</taxon>
        <taxon>Microsporidia</taxon>
        <taxon>Spragueidae</taxon>
        <taxon>Spraguea</taxon>
    </lineage>
</organism>
<evidence type="ECO:0000256" key="1">
    <source>
        <dbReference type="ARBA" id="ARBA00022574"/>
    </source>
</evidence>
<dbReference type="Gene3D" id="2.130.10.10">
    <property type="entry name" value="YVTN repeat-like/Quinoprotein amine dehydrogenase"/>
    <property type="match status" value="1"/>
</dbReference>
<keyword evidence="2" id="KW-0677">Repeat</keyword>
<reference evidence="4" key="1">
    <citation type="journal article" date="2013" name="PLoS Genet.">
        <title>The genome of Spraguea lophii and the basis of host-microsporidian interactions.</title>
        <authorList>
            <person name="Campbell S.E."/>
            <person name="Williams T.A."/>
            <person name="Yousuf A."/>
            <person name="Soanes D.M."/>
            <person name="Paszkiewicz K.H."/>
            <person name="Williams B.A.P."/>
        </authorList>
    </citation>
    <scope>NUCLEOTIDE SEQUENCE [LARGE SCALE GENOMIC DNA]</scope>
    <source>
        <strain evidence="4">42_110</strain>
    </source>
</reference>
<dbReference type="PROSITE" id="PS00018">
    <property type="entry name" value="EF_HAND_1"/>
    <property type="match status" value="1"/>
</dbReference>
<dbReference type="InterPro" id="IPR018247">
    <property type="entry name" value="EF_Hand_1_Ca_BS"/>
</dbReference>
<dbReference type="InterPro" id="IPR036322">
    <property type="entry name" value="WD40_repeat_dom_sf"/>
</dbReference>
<dbReference type="VEuPathDB" id="MicrosporidiaDB:SLOPH_1652"/>
<evidence type="ECO:0000313" key="4">
    <source>
        <dbReference type="Proteomes" id="UP000014978"/>
    </source>
</evidence>
<dbReference type="AlphaFoldDB" id="S7WAF7"/>
<dbReference type="SUPFAM" id="SSF50978">
    <property type="entry name" value="WD40 repeat-like"/>
    <property type="match status" value="1"/>
</dbReference>
<dbReference type="STRING" id="1358809.S7WAF7"/>
<evidence type="ECO:0000256" key="2">
    <source>
        <dbReference type="ARBA" id="ARBA00022737"/>
    </source>
</evidence>
<dbReference type="Proteomes" id="UP000014978">
    <property type="component" value="Unassembled WGS sequence"/>
</dbReference>
<dbReference type="InterPro" id="IPR015943">
    <property type="entry name" value="WD40/YVTN_repeat-like_dom_sf"/>
</dbReference>
<keyword evidence="1" id="KW-0853">WD repeat</keyword>
<dbReference type="PANTHER" id="PTHR10971">
    <property type="entry name" value="MRNA EXPORT FACTOR AND BUB3"/>
    <property type="match status" value="1"/>
</dbReference>
<gene>
    <name evidence="3" type="ORF">SLOPH_1652</name>
</gene>
<sequence length="364" mass="41900">LHDALPIYSTLKCLYKADRSTLTSLDFKDNLFLAFWNGDIKIIDLHTKEDNIQDNNKEDNVEDDIQDNNIEENVKKNIEDNNIQDKNKNKIYTSHIKDKNISHNKKDTNTTMISFNLPYPISKIKKYNNLIITDYKGYLYSYDINNIKYKTRIKSDAGIIQILENYNNKIILGGTNKRIEIHEQMTGGLLSYFNSGGRIFNSILKEEYLFLGLEDGIMECYDLRNTSKPIIVRKQENMYKSMDIIYNGLEESKILYGNVDGTIELKNINVEKSKEDIKYKINDDMDVMVNKIVVEDNMFYTGGSDGSVIQWNVKSKDDNKWDKGNLLFKANVAVHDAVLGDGTFIVGCSDINEDGNVEVIEIKK</sequence>
<dbReference type="HOGENOM" id="CLU_761993_0_0_1"/>
<protein>
    <submittedName>
        <fullName evidence="3">Uncharacterized protein</fullName>
    </submittedName>
</protein>
<feature type="non-terminal residue" evidence="3">
    <location>
        <position position="1"/>
    </location>
</feature>
<keyword evidence="4" id="KW-1185">Reference proteome</keyword>